<feature type="region of interest" description="Disordered" evidence="2">
    <location>
        <begin position="178"/>
        <end position="327"/>
    </location>
</feature>
<dbReference type="GO" id="GO:0051286">
    <property type="term" value="C:cell tip"/>
    <property type="evidence" value="ECO:0007669"/>
    <property type="project" value="TreeGrafter"/>
</dbReference>
<feature type="region of interest" description="Disordered" evidence="2">
    <location>
        <begin position="555"/>
        <end position="671"/>
    </location>
</feature>
<evidence type="ECO:0000256" key="1">
    <source>
        <dbReference type="ARBA" id="ARBA00023054"/>
    </source>
</evidence>
<dbReference type="AlphaFoldDB" id="A0A427XG49"/>
<protein>
    <recommendedName>
        <fullName evidence="3">GDP/GTP exchange factor Sec2 N-terminal domain-containing protein</fullName>
    </recommendedName>
</protein>
<feature type="compositionally biased region" description="Basic and acidic residues" evidence="2">
    <location>
        <begin position="622"/>
        <end position="634"/>
    </location>
</feature>
<dbReference type="PANTHER" id="PTHR14430:SF0">
    <property type="entry name" value="SEC2P DOMAIN-CONTAINING PROTEIN"/>
    <property type="match status" value="1"/>
</dbReference>
<gene>
    <name evidence="4" type="ORF">EHS24_002878</name>
</gene>
<feature type="compositionally biased region" description="Polar residues" evidence="2">
    <location>
        <begin position="137"/>
        <end position="147"/>
    </location>
</feature>
<organism evidence="4 5">
    <name type="scientific">Apiotrichum porosum</name>
    <dbReference type="NCBI Taxonomy" id="105984"/>
    <lineage>
        <taxon>Eukaryota</taxon>
        <taxon>Fungi</taxon>
        <taxon>Dikarya</taxon>
        <taxon>Basidiomycota</taxon>
        <taxon>Agaricomycotina</taxon>
        <taxon>Tremellomycetes</taxon>
        <taxon>Trichosporonales</taxon>
        <taxon>Trichosporonaceae</taxon>
        <taxon>Apiotrichum</taxon>
    </lineage>
</organism>
<dbReference type="GO" id="GO:0006887">
    <property type="term" value="P:exocytosis"/>
    <property type="evidence" value="ECO:0007669"/>
    <property type="project" value="TreeGrafter"/>
</dbReference>
<feature type="compositionally biased region" description="Low complexity" evidence="2">
    <location>
        <begin position="656"/>
        <end position="671"/>
    </location>
</feature>
<sequence length="671" mass="71026">MAGISPLTFAMYDTPSLSSSTQSIPTQFVSDESITDAYAFDVDDSESESASALDVPAANMSDDPVVLCPSCEKPLPASVLEGLHDASRTPRRQALKTPHSHTDEAVTPTKPQFGQIVSGSPSDARSSASVEAARTDTPVTTESLKESLNTADDADALAAKLVISDDDIRRWSSLAGVKVAGPPKTSPPTSNIVAPIPTRAEASKPFPLLPPPPVTASKVLAKSSDSRSSSRFGFFSRKKTAEDESEDDSDDDGPQGYARLGAPGSDDDDDGYESDKPFSKKVSKPESEPEATEPEGDVKQEEQPKTVTPPPAKAAEESTNGSDADLRALLTEVLGRVQALSKSHGDLSTSHATLLTSLKIARSNLVMAEANTEMLEEELKRAKAAVTSAPPTVGRFTQPGVPRGSTDQPRASSIDTKARPASIQMAAAASGPPNGNKSGGGFGFWSNGKKKNGLGSPTDSEHPRPSASRSASTNAGASDDDELRKLREQLQTQNTELEALKVGKKEIEAELEGLSQALFEEANKMVADERKRRAEIEENLREVKDEREALRQTIKVLGGPTPLPGTPMGELADDPQPRDLDMHYAALRRSIHHVVDGPTPEPSDPTSDDERGDTATTDSASDADRIDSDLHESESPASTRPTLATGIPEPPHAAYEEANPWAAAAAPQAVL</sequence>
<dbReference type="GO" id="GO:0005085">
    <property type="term" value="F:guanyl-nucleotide exchange factor activity"/>
    <property type="evidence" value="ECO:0007669"/>
    <property type="project" value="InterPro"/>
</dbReference>
<feature type="compositionally biased region" description="Polar residues" evidence="2">
    <location>
        <begin position="405"/>
        <end position="415"/>
    </location>
</feature>
<feature type="domain" description="GDP/GTP exchange factor Sec2 N-terminal" evidence="3">
    <location>
        <begin position="477"/>
        <end position="546"/>
    </location>
</feature>
<accession>A0A427XG49</accession>
<evidence type="ECO:0000313" key="4">
    <source>
        <dbReference type="EMBL" id="RSH77818.1"/>
    </source>
</evidence>
<proteinExistence type="predicted"/>
<dbReference type="InterPro" id="IPR009449">
    <property type="entry name" value="Sec2_N"/>
</dbReference>
<dbReference type="InterPro" id="IPR040351">
    <property type="entry name" value="RAB3IL/RAB3IP/Sec2"/>
</dbReference>
<feature type="compositionally biased region" description="Low complexity" evidence="2">
    <location>
        <begin position="118"/>
        <end position="129"/>
    </location>
</feature>
<dbReference type="Gene3D" id="6.10.140.910">
    <property type="match status" value="1"/>
</dbReference>
<dbReference type="OrthoDB" id="5560525at2759"/>
<keyword evidence="1" id="KW-0175">Coiled coil</keyword>
<feature type="compositionally biased region" description="Polar residues" evidence="2">
    <location>
        <begin position="467"/>
        <end position="476"/>
    </location>
</feature>
<feature type="compositionally biased region" description="Acidic residues" evidence="2">
    <location>
        <begin position="243"/>
        <end position="253"/>
    </location>
</feature>
<dbReference type="GeneID" id="39587421"/>
<evidence type="ECO:0000313" key="5">
    <source>
        <dbReference type="Proteomes" id="UP000279236"/>
    </source>
</evidence>
<dbReference type="PANTHER" id="PTHR14430">
    <property type="entry name" value="RABIN3-RELATED"/>
    <property type="match status" value="1"/>
</dbReference>
<dbReference type="Proteomes" id="UP000279236">
    <property type="component" value="Unassembled WGS sequence"/>
</dbReference>
<dbReference type="STRING" id="105984.A0A427XG49"/>
<dbReference type="SUPFAM" id="SSF144284">
    <property type="entry name" value="Sec2 N-terminal region"/>
    <property type="match status" value="1"/>
</dbReference>
<feature type="compositionally biased region" description="Low complexity" evidence="2">
    <location>
        <begin position="222"/>
        <end position="235"/>
    </location>
</feature>
<feature type="region of interest" description="Disordered" evidence="2">
    <location>
        <begin position="82"/>
        <end position="147"/>
    </location>
</feature>
<keyword evidence="5" id="KW-1185">Reference proteome</keyword>
<feature type="compositionally biased region" description="Basic and acidic residues" evidence="2">
    <location>
        <begin position="273"/>
        <end position="287"/>
    </location>
</feature>
<dbReference type="Pfam" id="PF06428">
    <property type="entry name" value="Sec2p"/>
    <property type="match status" value="1"/>
</dbReference>
<dbReference type="EMBL" id="RSCE01000014">
    <property type="protein sequence ID" value="RSH77818.1"/>
    <property type="molecule type" value="Genomic_DNA"/>
</dbReference>
<dbReference type="RefSeq" id="XP_028472965.1">
    <property type="nucleotide sequence ID" value="XM_028618598.1"/>
</dbReference>
<reference evidence="4 5" key="1">
    <citation type="submission" date="2018-11" db="EMBL/GenBank/DDBJ databases">
        <title>Genome sequence of Apiotrichum porosum DSM 27194.</title>
        <authorList>
            <person name="Aliyu H."/>
            <person name="Gorte O."/>
            <person name="Ochsenreither K."/>
        </authorList>
    </citation>
    <scope>NUCLEOTIDE SEQUENCE [LARGE SCALE GENOMIC DNA]</scope>
    <source>
        <strain evidence="4 5">DSM 27194</strain>
    </source>
</reference>
<evidence type="ECO:0000259" key="3">
    <source>
        <dbReference type="Pfam" id="PF06428"/>
    </source>
</evidence>
<evidence type="ECO:0000256" key="2">
    <source>
        <dbReference type="SAM" id="MobiDB-lite"/>
    </source>
</evidence>
<comment type="caution">
    <text evidence="4">The sequence shown here is derived from an EMBL/GenBank/DDBJ whole genome shotgun (WGS) entry which is preliminary data.</text>
</comment>
<dbReference type="GO" id="GO:0070319">
    <property type="term" value="C:Golgi to plasma membrane transport vesicle"/>
    <property type="evidence" value="ECO:0007669"/>
    <property type="project" value="TreeGrafter"/>
</dbReference>
<feature type="region of interest" description="Disordered" evidence="2">
    <location>
        <begin position="381"/>
        <end position="495"/>
    </location>
</feature>
<name>A0A427XG49_9TREE</name>